<comment type="similarity">
    <text evidence="3 11 12">Belongs to the HisA/HisF family.</text>
</comment>
<dbReference type="InterPro" id="IPR011060">
    <property type="entry name" value="RibuloseP-bd_barrel"/>
</dbReference>
<evidence type="ECO:0000256" key="5">
    <source>
        <dbReference type="ARBA" id="ARBA00022490"/>
    </source>
</evidence>
<proteinExistence type="inferred from homology"/>
<evidence type="ECO:0000256" key="7">
    <source>
        <dbReference type="ARBA" id="ARBA00023102"/>
    </source>
</evidence>
<comment type="subcellular location">
    <subcellularLocation>
        <location evidence="1 11">Cytoplasm</location>
    </subcellularLocation>
</comment>
<comment type="subunit">
    <text evidence="4 11">Heterodimer of HisH and HisF.</text>
</comment>
<dbReference type="HAMAP" id="MF_01013">
    <property type="entry name" value="HisF"/>
    <property type="match status" value="1"/>
</dbReference>
<protein>
    <recommendedName>
        <fullName evidence="11">Imidazole glycerol phosphate synthase subunit HisF</fullName>
        <ecNumber evidence="11">4.3.2.10</ecNumber>
    </recommendedName>
    <alternativeName>
        <fullName evidence="11">IGP synthase cyclase subunit</fullName>
    </alternativeName>
    <alternativeName>
        <fullName evidence="11">IGP synthase subunit HisF</fullName>
    </alternativeName>
    <alternativeName>
        <fullName evidence="11">ImGP synthase subunit HisF</fullName>
        <shortName evidence="11">IGPS subunit HisF</shortName>
    </alternativeName>
</protein>
<accession>A0A859ES48</accession>
<evidence type="ECO:0000256" key="6">
    <source>
        <dbReference type="ARBA" id="ARBA00022605"/>
    </source>
</evidence>
<comment type="function">
    <text evidence="9 11">IGPS catalyzes the conversion of PRFAR and glutamine to IGP, AICAR and glutamate. The HisF subunit catalyzes the cyclization activity that produces IGP and AICAR from PRFAR using the ammonia provided by the HisH subunit.</text>
</comment>
<evidence type="ECO:0000256" key="11">
    <source>
        <dbReference type="HAMAP-Rule" id="MF_01013"/>
    </source>
</evidence>
<dbReference type="CDD" id="cd04731">
    <property type="entry name" value="HisF"/>
    <property type="match status" value="1"/>
</dbReference>
<dbReference type="Pfam" id="PF00977">
    <property type="entry name" value="His_biosynth"/>
    <property type="match status" value="1"/>
</dbReference>
<evidence type="ECO:0000313" key="13">
    <source>
        <dbReference type="EMBL" id="QKQ43624.1"/>
    </source>
</evidence>
<dbReference type="SUPFAM" id="SSF51366">
    <property type="entry name" value="Ribulose-phoshate binding barrel"/>
    <property type="match status" value="1"/>
</dbReference>
<keyword evidence="5 11" id="KW-0963">Cytoplasm</keyword>
<dbReference type="AlphaFoldDB" id="A0A859ES48"/>
<evidence type="ECO:0000256" key="1">
    <source>
        <dbReference type="ARBA" id="ARBA00004496"/>
    </source>
</evidence>
<evidence type="ECO:0000256" key="2">
    <source>
        <dbReference type="ARBA" id="ARBA00005091"/>
    </source>
</evidence>
<comment type="catalytic activity">
    <reaction evidence="10 11">
        <text>5-[(5-phospho-1-deoxy-D-ribulos-1-ylimino)methylamino]-1-(5-phospho-beta-D-ribosyl)imidazole-4-carboxamide + L-glutamine = D-erythro-1-(imidazol-4-yl)glycerol 3-phosphate + 5-amino-1-(5-phospho-beta-D-ribosyl)imidazole-4-carboxamide + L-glutamate + H(+)</text>
        <dbReference type="Rhea" id="RHEA:24793"/>
        <dbReference type="ChEBI" id="CHEBI:15378"/>
        <dbReference type="ChEBI" id="CHEBI:29985"/>
        <dbReference type="ChEBI" id="CHEBI:58278"/>
        <dbReference type="ChEBI" id="CHEBI:58359"/>
        <dbReference type="ChEBI" id="CHEBI:58475"/>
        <dbReference type="ChEBI" id="CHEBI:58525"/>
        <dbReference type="EC" id="4.3.2.10"/>
    </reaction>
</comment>
<dbReference type="EC" id="4.3.2.10" evidence="11"/>
<dbReference type="EMBL" id="CP054570">
    <property type="protein sequence ID" value="QKQ43624.1"/>
    <property type="molecule type" value="Genomic_DNA"/>
</dbReference>
<dbReference type="InterPro" id="IPR050064">
    <property type="entry name" value="IGPS_HisA/HisF"/>
</dbReference>
<gene>
    <name evidence="11 13" type="primary">hisF</name>
    <name evidence="13" type="ORF">FOC72_03455</name>
</gene>
<dbReference type="FunFam" id="3.20.20.70:FF:000006">
    <property type="entry name" value="Imidazole glycerol phosphate synthase subunit HisF"/>
    <property type="match status" value="1"/>
</dbReference>
<evidence type="ECO:0000256" key="3">
    <source>
        <dbReference type="ARBA" id="ARBA00009667"/>
    </source>
</evidence>
<dbReference type="NCBIfam" id="TIGR00735">
    <property type="entry name" value="hisF"/>
    <property type="match status" value="1"/>
</dbReference>
<feature type="active site" evidence="11">
    <location>
        <position position="130"/>
    </location>
</feature>
<feature type="active site" evidence="11">
    <location>
        <position position="11"/>
    </location>
</feature>
<evidence type="ECO:0000256" key="12">
    <source>
        <dbReference type="RuleBase" id="RU003657"/>
    </source>
</evidence>
<dbReference type="PANTHER" id="PTHR21235">
    <property type="entry name" value="IMIDAZOLE GLYCEROL PHOSPHATE SYNTHASE SUBUNIT HISF/H IGP SYNTHASE SUBUNIT HISF/H"/>
    <property type="match status" value="1"/>
</dbReference>
<keyword evidence="6 11" id="KW-0028">Amino-acid biosynthesis</keyword>
<evidence type="ECO:0000313" key="14">
    <source>
        <dbReference type="Proteomes" id="UP000509459"/>
    </source>
</evidence>
<name>A0A859ES48_STRSA</name>
<dbReference type="Proteomes" id="UP000509459">
    <property type="component" value="Chromosome"/>
</dbReference>
<dbReference type="GO" id="GO:0000107">
    <property type="term" value="F:imidazoleglycerol-phosphate synthase activity"/>
    <property type="evidence" value="ECO:0007669"/>
    <property type="project" value="UniProtKB-UniRule"/>
</dbReference>
<dbReference type="InterPro" id="IPR013785">
    <property type="entry name" value="Aldolase_TIM"/>
</dbReference>
<dbReference type="UniPathway" id="UPA00031">
    <property type="reaction ID" value="UER00010"/>
</dbReference>
<evidence type="ECO:0000256" key="4">
    <source>
        <dbReference type="ARBA" id="ARBA00011152"/>
    </source>
</evidence>
<evidence type="ECO:0000256" key="8">
    <source>
        <dbReference type="ARBA" id="ARBA00023239"/>
    </source>
</evidence>
<dbReference type="InterPro" id="IPR006062">
    <property type="entry name" value="His_biosynth"/>
</dbReference>
<dbReference type="PANTHER" id="PTHR21235:SF2">
    <property type="entry name" value="IMIDAZOLE GLYCEROL PHOSPHATE SYNTHASE HISHF"/>
    <property type="match status" value="1"/>
</dbReference>
<evidence type="ECO:0000256" key="9">
    <source>
        <dbReference type="ARBA" id="ARBA00025475"/>
    </source>
</evidence>
<reference evidence="13 14" key="1">
    <citation type="submission" date="2020-05" db="EMBL/GenBank/DDBJ databases">
        <title>FDA dAtabase for Regulatory Grade micrObial Sequences (FDA-ARGOS): Supporting development and validation of Infectious Disease Dx tests.</title>
        <authorList>
            <person name="Bojja K."/>
            <person name="Kessler A."/>
            <person name="Tallon L."/>
            <person name="Sadzewicz L."/>
            <person name="Zhao X."/>
            <person name="Vavikolanu K."/>
            <person name="Mehta A."/>
            <person name="Aluvathingal J."/>
            <person name="Nadendla S."/>
            <person name="Myers T."/>
            <person name="Yan Y."/>
            <person name="Sichtig H."/>
        </authorList>
    </citation>
    <scope>NUCLEOTIDE SEQUENCE [LARGE SCALE GENOMIC DNA]</scope>
    <source>
        <strain evidence="13 14">FDAARGOS_770</strain>
    </source>
</reference>
<evidence type="ECO:0000256" key="10">
    <source>
        <dbReference type="ARBA" id="ARBA00047838"/>
    </source>
</evidence>
<dbReference type="RefSeq" id="WP_002895138.1">
    <property type="nucleotide sequence ID" value="NZ_CP054570.1"/>
</dbReference>
<dbReference type="Gene3D" id="3.20.20.70">
    <property type="entry name" value="Aldolase class I"/>
    <property type="match status" value="1"/>
</dbReference>
<dbReference type="GO" id="GO:0005737">
    <property type="term" value="C:cytoplasm"/>
    <property type="evidence" value="ECO:0007669"/>
    <property type="project" value="UniProtKB-SubCell"/>
</dbReference>
<keyword evidence="8 11" id="KW-0456">Lyase</keyword>
<dbReference type="GO" id="GO:0000105">
    <property type="term" value="P:L-histidine biosynthetic process"/>
    <property type="evidence" value="ECO:0007669"/>
    <property type="project" value="UniProtKB-UniRule"/>
</dbReference>
<dbReference type="GO" id="GO:0016829">
    <property type="term" value="F:lyase activity"/>
    <property type="evidence" value="ECO:0007669"/>
    <property type="project" value="UniProtKB-KW"/>
</dbReference>
<organism evidence="13 14">
    <name type="scientific">Streptococcus sanguinis</name>
    <dbReference type="NCBI Taxonomy" id="1305"/>
    <lineage>
        <taxon>Bacteria</taxon>
        <taxon>Bacillati</taxon>
        <taxon>Bacillota</taxon>
        <taxon>Bacilli</taxon>
        <taxon>Lactobacillales</taxon>
        <taxon>Streptococcaceae</taxon>
        <taxon>Streptococcus</taxon>
    </lineage>
</organism>
<dbReference type="InterPro" id="IPR004651">
    <property type="entry name" value="HisF"/>
</dbReference>
<sequence length="252" mass="26934">MLKKRIIPCLDVKDGRVVKGINFLNLTDVGDPVDAAKAYYEAGCDELVFLDITATHEERDTTVEMVRRVAEQVFIPFTVGGGIRTVEDMKRMLQAGADKVAVNSSALANPQLLADCAEKFGSQCVVLAVDAKKEADGSWHVYLAGGRKDSDRDLLDWVQEAVSLGAGEILLTSMDKDGTKSGFDLPMLEAVSQVVSVPIIASGGAGSSQHILEVFEKTAATGALAASIFHYGQVSISETKKAMQATGLEVRI</sequence>
<comment type="pathway">
    <text evidence="2 11">Amino-acid biosynthesis; L-histidine biosynthesis; L-histidine from 5-phospho-alpha-D-ribose 1-diphosphate: step 5/9.</text>
</comment>
<keyword evidence="7 11" id="KW-0368">Histidine biosynthesis</keyword>